<dbReference type="OrthoDB" id="9771846at2"/>
<proteinExistence type="predicted"/>
<name>A0A6N8JDV3_9BACT</name>
<dbReference type="GO" id="GO:0016740">
    <property type="term" value="F:transferase activity"/>
    <property type="evidence" value="ECO:0007669"/>
    <property type="project" value="UniProtKB-KW"/>
</dbReference>
<dbReference type="Gene3D" id="3.90.550.10">
    <property type="entry name" value="Spore Coat Polysaccharide Biosynthesis Protein SpsA, Chain A"/>
    <property type="match status" value="1"/>
</dbReference>
<dbReference type="PANTHER" id="PTHR43179:SF7">
    <property type="entry name" value="RHAMNOSYLTRANSFERASE WBBL"/>
    <property type="match status" value="1"/>
</dbReference>
<dbReference type="Pfam" id="PF00535">
    <property type="entry name" value="Glycos_transf_2"/>
    <property type="match status" value="1"/>
</dbReference>
<gene>
    <name evidence="2" type="ORF">GO495_18760</name>
</gene>
<keyword evidence="3" id="KW-1185">Reference proteome</keyword>
<evidence type="ECO:0000313" key="2">
    <source>
        <dbReference type="EMBL" id="MVT42641.1"/>
    </source>
</evidence>
<dbReference type="SUPFAM" id="SSF53448">
    <property type="entry name" value="Nucleotide-diphospho-sugar transferases"/>
    <property type="match status" value="1"/>
</dbReference>
<dbReference type="PANTHER" id="PTHR43179">
    <property type="entry name" value="RHAMNOSYLTRANSFERASE WBBL"/>
    <property type="match status" value="1"/>
</dbReference>
<dbReference type="AlphaFoldDB" id="A0A6N8JDV3"/>
<dbReference type="CDD" id="cd04186">
    <property type="entry name" value="GT_2_like_c"/>
    <property type="match status" value="1"/>
</dbReference>
<evidence type="ECO:0000259" key="1">
    <source>
        <dbReference type="Pfam" id="PF00535"/>
    </source>
</evidence>
<keyword evidence="2" id="KW-0808">Transferase</keyword>
<protein>
    <submittedName>
        <fullName evidence="2">Glycosyltransferase</fullName>
    </submittedName>
</protein>
<accession>A0A6N8JDV3</accession>
<comment type="caution">
    <text evidence="2">The sequence shown here is derived from an EMBL/GenBank/DDBJ whole genome shotgun (WGS) entry which is preliminary data.</text>
</comment>
<dbReference type="InterPro" id="IPR001173">
    <property type="entry name" value="Glyco_trans_2-like"/>
</dbReference>
<organism evidence="2 3">
    <name type="scientific">Chitinophaga oryziterrae</name>
    <dbReference type="NCBI Taxonomy" id="1031224"/>
    <lineage>
        <taxon>Bacteria</taxon>
        <taxon>Pseudomonadati</taxon>
        <taxon>Bacteroidota</taxon>
        <taxon>Chitinophagia</taxon>
        <taxon>Chitinophagales</taxon>
        <taxon>Chitinophagaceae</taxon>
        <taxon>Chitinophaga</taxon>
    </lineage>
</organism>
<dbReference type="EMBL" id="WRXO01000005">
    <property type="protein sequence ID" value="MVT42641.1"/>
    <property type="molecule type" value="Genomic_DNA"/>
</dbReference>
<sequence>MHITYDVAIILINYNSTDYTRDCIRSVMKHTDPRIKWQIIVVDNASSTEAYLELKNFVDGMEHITLVRSILNAGFSGGNMLGVQHARADYLYFLNNDTVFLNDCLRILYSFMQSHPDTALCSGQMMNGKMQPIRTFTYFPTVSLKLLGPGLLRKFKPARYPVRDTTYQQPLQVPLVSGASMFVRYSMFAAIGGLDTNYFFYCEEEDLAYTFRKKGWNCYLVPEAQFIHFVGSSTTVKKDFLQEYYFSLIYFFSKHYSWLNYTILKWWFFFKLLKKVYKGGFYAKIAWMIARNAPPRYSLRFRQQMLRS</sequence>
<dbReference type="Proteomes" id="UP000468388">
    <property type="component" value="Unassembled WGS sequence"/>
</dbReference>
<reference evidence="2 3" key="1">
    <citation type="submission" date="2019-12" db="EMBL/GenBank/DDBJ databases">
        <title>The draft genomic sequence of strain Chitinophaga oryziterrae JCM 16595.</title>
        <authorList>
            <person name="Zhang X."/>
        </authorList>
    </citation>
    <scope>NUCLEOTIDE SEQUENCE [LARGE SCALE GENOMIC DNA]</scope>
    <source>
        <strain evidence="2 3">JCM 16595</strain>
    </source>
</reference>
<evidence type="ECO:0000313" key="3">
    <source>
        <dbReference type="Proteomes" id="UP000468388"/>
    </source>
</evidence>
<dbReference type="RefSeq" id="WP_157301256.1">
    <property type="nucleotide sequence ID" value="NZ_BAAAZB010000002.1"/>
</dbReference>
<feature type="domain" description="Glycosyltransferase 2-like" evidence="1">
    <location>
        <begin position="9"/>
        <end position="156"/>
    </location>
</feature>
<dbReference type="InterPro" id="IPR029044">
    <property type="entry name" value="Nucleotide-diphossugar_trans"/>
</dbReference>